<protein>
    <submittedName>
        <fullName evidence="3">DUF4974 domain-containing protein</fullName>
    </submittedName>
</protein>
<sequence>MIDQVLMERFFRNECTAEEKAAVIKFLDENPDAIDLFLSESESYEIAGKLMPGISQQWLGKIHREAFEKASVVRLFRRLSVAAAVVIIAGFAIFKWQQERIKSINPPVIAVKESSQPGMVTYNNSTSKEENIILPDGSSIRLAAYSSVKYSSQFKQDRERIVYLDGQAFFDVKHDKARAFIVNAGDIATIDIGTTFRISNRKGEDNIRVRLFTGEVQVKLNGNNKVVIPNKGLLSPGDEFVYSKKLLTAYINRPSNKLLVKAGSSKLSGPPARPDWFKFNGQPLSEVIEQLANYYQAEIYYNPADLKDKYFTGKFDRTDSLERMLDDIASLNDLSVIKTKNKIIIRK</sequence>
<proteinExistence type="predicted"/>
<dbReference type="Gene3D" id="2.60.120.1440">
    <property type="match status" value="1"/>
</dbReference>
<name>A0A3E1NDY5_9BACT</name>
<evidence type="ECO:0000259" key="2">
    <source>
        <dbReference type="Pfam" id="PF16344"/>
    </source>
</evidence>
<feature type="domain" description="Protein FecR C-terminal" evidence="2">
    <location>
        <begin position="277"/>
        <end position="345"/>
    </location>
</feature>
<dbReference type="EMBL" id="QTJU01000011">
    <property type="protein sequence ID" value="RFM26170.1"/>
    <property type="molecule type" value="Genomic_DNA"/>
</dbReference>
<dbReference type="InterPro" id="IPR032508">
    <property type="entry name" value="FecR_C"/>
</dbReference>
<gene>
    <name evidence="3" type="ORF">DXN05_21460</name>
</gene>
<evidence type="ECO:0000313" key="4">
    <source>
        <dbReference type="Proteomes" id="UP000261284"/>
    </source>
</evidence>
<dbReference type="OrthoDB" id="934696at2"/>
<dbReference type="AlphaFoldDB" id="A0A3E1NDY5"/>
<dbReference type="InterPro" id="IPR012373">
    <property type="entry name" value="Ferrdict_sens_TM"/>
</dbReference>
<dbReference type="RefSeq" id="WP_116849348.1">
    <property type="nucleotide sequence ID" value="NZ_QTJU01000011.1"/>
</dbReference>
<dbReference type="PANTHER" id="PTHR30273:SF2">
    <property type="entry name" value="PROTEIN FECR"/>
    <property type="match status" value="1"/>
</dbReference>
<organism evidence="3 4">
    <name type="scientific">Deminuibacter soli</name>
    <dbReference type="NCBI Taxonomy" id="2291815"/>
    <lineage>
        <taxon>Bacteria</taxon>
        <taxon>Pseudomonadati</taxon>
        <taxon>Bacteroidota</taxon>
        <taxon>Chitinophagia</taxon>
        <taxon>Chitinophagales</taxon>
        <taxon>Chitinophagaceae</taxon>
        <taxon>Deminuibacter</taxon>
    </lineage>
</organism>
<comment type="caution">
    <text evidence="3">The sequence shown here is derived from an EMBL/GenBank/DDBJ whole genome shotgun (WGS) entry which is preliminary data.</text>
</comment>
<dbReference type="Pfam" id="PF16344">
    <property type="entry name" value="FecR_C"/>
    <property type="match status" value="1"/>
</dbReference>
<dbReference type="Pfam" id="PF04773">
    <property type="entry name" value="FecR"/>
    <property type="match status" value="1"/>
</dbReference>
<feature type="domain" description="FecR protein" evidence="1">
    <location>
        <begin position="125"/>
        <end position="217"/>
    </location>
</feature>
<dbReference type="Proteomes" id="UP000261284">
    <property type="component" value="Unassembled WGS sequence"/>
</dbReference>
<accession>A0A3E1NDY5</accession>
<reference evidence="3 4" key="1">
    <citation type="submission" date="2018-08" db="EMBL/GenBank/DDBJ databases">
        <title>Chitinophagaceae sp. K23C18032701, a novel bacterium isolated from forest soil.</title>
        <authorList>
            <person name="Wang C."/>
        </authorList>
    </citation>
    <scope>NUCLEOTIDE SEQUENCE [LARGE SCALE GENOMIC DNA]</scope>
    <source>
        <strain evidence="3 4">K23C18032701</strain>
    </source>
</reference>
<dbReference type="InterPro" id="IPR006860">
    <property type="entry name" value="FecR"/>
</dbReference>
<keyword evidence="4" id="KW-1185">Reference proteome</keyword>
<dbReference type="GO" id="GO:0016989">
    <property type="term" value="F:sigma factor antagonist activity"/>
    <property type="evidence" value="ECO:0007669"/>
    <property type="project" value="TreeGrafter"/>
</dbReference>
<dbReference type="PIRSF" id="PIRSF018266">
    <property type="entry name" value="FecR"/>
    <property type="match status" value="1"/>
</dbReference>
<dbReference type="Gene3D" id="3.55.50.30">
    <property type="match status" value="1"/>
</dbReference>
<evidence type="ECO:0000259" key="1">
    <source>
        <dbReference type="Pfam" id="PF04773"/>
    </source>
</evidence>
<evidence type="ECO:0000313" key="3">
    <source>
        <dbReference type="EMBL" id="RFM26170.1"/>
    </source>
</evidence>
<dbReference type="PANTHER" id="PTHR30273">
    <property type="entry name" value="PERIPLASMIC SIGNAL SENSOR AND SIGMA FACTOR ACTIVATOR FECR-RELATED"/>
    <property type="match status" value="1"/>
</dbReference>